<dbReference type="GO" id="GO:0030572">
    <property type="term" value="F:phosphatidyltransferase activity"/>
    <property type="evidence" value="ECO:0007669"/>
    <property type="project" value="UniProtKB-ARBA"/>
</dbReference>
<dbReference type="Gene3D" id="3.30.870.10">
    <property type="entry name" value="Endonuclease Chain A"/>
    <property type="match status" value="2"/>
</dbReference>
<accession>A0A437S4E4</accession>
<dbReference type="OrthoDB" id="9814092at2"/>
<dbReference type="InterPro" id="IPR025202">
    <property type="entry name" value="PLD-like_dom"/>
</dbReference>
<dbReference type="Pfam" id="PF13091">
    <property type="entry name" value="PLDc_2"/>
    <property type="match status" value="2"/>
</dbReference>
<comment type="caution">
    <text evidence="2">The sequence shown here is derived from an EMBL/GenBank/DDBJ whole genome shotgun (WGS) entry which is preliminary data.</text>
</comment>
<dbReference type="GO" id="GO:0032049">
    <property type="term" value="P:cardiolipin biosynthetic process"/>
    <property type="evidence" value="ECO:0007669"/>
    <property type="project" value="UniProtKB-ARBA"/>
</dbReference>
<evidence type="ECO:0000259" key="1">
    <source>
        <dbReference type="PROSITE" id="PS50035"/>
    </source>
</evidence>
<dbReference type="PROSITE" id="PS50035">
    <property type="entry name" value="PLD"/>
    <property type="match status" value="2"/>
</dbReference>
<feature type="domain" description="PLD phosphodiesterase" evidence="1">
    <location>
        <begin position="158"/>
        <end position="185"/>
    </location>
</feature>
<sequence>MTVNKTFKFIVLILIIWLIFALITSTLACVFDKTLSENAKKYFSNLNYFGNKGEGPDRACIIEAPVDALNIRFEIIKNSKKSLDIVYYKIADSISTRAFLKEVVDAANRGVKIRLLVDGKISYISGVEFNNIIKVLNSNPNIECRVYNKFNPLKPWSLHMLLHDKFIISDNEMLLLGGRNIDERHFGPNHFNKAITNDRDVFICKTENSTEVESSIDQCLKYMDSLWNYENSTKVKEVKNNRISEKYNNSFEEASAQFQRENPQFYEKTLEDYKNFTVPTAKITLIHNPIESKKKEPWVGYTLQRIALNSKDSITLQTPYSTGNKDLLLTLGKCAPNVELTMITNSAASTPNLPAFSNYLGHRKKFIDTGANIYEFQSKDSIHEKSLVFDRRLSAIGTFNLDDRSLYLDTESMLVIDSEELAQNLSEIMNEIKSQSLKVGHNNDYINSENVVMVPVSPVKKVALKITYYILRPVQFLL</sequence>
<dbReference type="Proteomes" id="UP000288812">
    <property type="component" value="Unassembled WGS sequence"/>
</dbReference>
<dbReference type="InterPro" id="IPR001736">
    <property type="entry name" value="PLipase_D/transphosphatidylase"/>
</dbReference>
<evidence type="ECO:0000313" key="2">
    <source>
        <dbReference type="EMBL" id="RVU53883.1"/>
    </source>
</evidence>
<protein>
    <submittedName>
        <fullName evidence="2">Phospholipase D family protein</fullName>
    </submittedName>
</protein>
<reference evidence="2 3" key="1">
    <citation type="submission" date="2018-11" db="EMBL/GenBank/DDBJ databases">
        <title>Genome sequencing and assembly of Anaerosphaera sp. nov., GS7-6-2.</title>
        <authorList>
            <person name="Rettenmaier R."/>
            <person name="Liebl W."/>
            <person name="Zverlov V."/>
        </authorList>
    </citation>
    <scope>NUCLEOTIDE SEQUENCE [LARGE SCALE GENOMIC DNA]</scope>
    <source>
        <strain evidence="2 3">GS7-6-2</strain>
    </source>
</reference>
<dbReference type="CDD" id="cd09113">
    <property type="entry name" value="PLDc_ymdC_like_2"/>
    <property type="match status" value="1"/>
</dbReference>
<keyword evidence="3" id="KW-1185">Reference proteome</keyword>
<organism evidence="2 3">
    <name type="scientific">Anaerosphaera multitolerans</name>
    <dbReference type="NCBI Taxonomy" id="2487351"/>
    <lineage>
        <taxon>Bacteria</taxon>
        <taxon>Bacillati</taxon>
        <taxon>Bacillota</taxon>
        <taxon>Tissierellia</taxon>
        <taxon>Tissierellales</taxon>
        <taxon>Peptoniphilaceae</taxon>
        <taxon>Anaerosphaera</taxon>
    </lineage>
</organism>
<gene>
    <name evidence="2" type="ORF">EF514_10170</name>
</gene>
<dbReference type="AlphaFoldDB" id="A0A437S4E4"/>
<dbReference type="PROSITE" id="PS51257">
    <property type="entry name" value="PROKAR_LIPOPROTEIN"/>
    <property type="match status" value="1"/>
</dbReference>
<dbReference type="PANTHER" id="PTHR21248">
    <property type="entry name" value="CARDIOLIPIN SYNTHASE"/>
    <property type="match status" value="1"/>
</dbReference>
<dbReference type="SUPFAM" id="SSF56024">
    <property type="entry name" value="Phospholipase D/nuclease"/>
    <property type="match status" value="2"/>
</dbReference>
<name>A0A437S4E4_9FIRM</name>
<dbReference type="EMBL" id="RLIH01000021">
    <property type="protein sequence ID" value="RVU53883.1"/>
    <property type="molecule type" value="Genomic_DNA"/>
</dbReference>
<dbReference type="RefSeq" id="WP_127725337.1">
    <property type="nucleotide sequence ID" value="NZ_RLIH01000021.1"/>
</dbReference>
<dbReference type="PANTHER" id="PTHR21248:SF12">
    <property type="entry name" value="CARDIOLIPIN SYNTHASE C"/>
    <property type="match status" value="1"/>
</dbReference>
<evidence type="ECO:0000313" key="3">
    <source>
        <dbReference type="Proteomes" id="UP000288812"/>
    </source>
</evidence>
<feature type="domain" description="PLD phosphodiesterase" evidence="1">
    <location>
        <begin position="378"/>
        <end position="405"/>
    </location>
</feature>
<dbReference type="SMART" id="SM00155">
    <property type="entry name" value="PLDc"/>
    <property type="match status" value="2"/>
</dbReference>
<proteinExistence type="predicted"/>